<evidence type="ECO:0000313" key="2">
    <source>
        <dbReference type="Proteomes" id="UP000799118"/>
    </source>
</evidence>
<proteinExistence type="predicted"/>
<gene>
    <name evidence="1" type="ORF">BT96DRAFT_1058800</name>
</gene>
<name>A0A6A4H3M7_9AGAR</name>
<dbReference type="Proteomes" id="UP000799118">
    <property type="component" value="Unassembled WGS sequence"/>
</dbReference>
<organism evidence="1 2">
    <name type="scientific">Gymnopus androsaceus JB14</name>
    <dbReference type="NCBI Taxonomy" id="1447944"/>
    <lineage>
        <taxon>Eukaryota</taxon>
        <taxon>Fungi</taxon>
        <taxon>Dikarya</taxon>
        <taxon>Basidiomycota</taxon>
        <taxon>Agaricomycotina</taxon>
        <taxon>Agaricomycetes</taxon>
        <taxon>Agaricomycetidae</taxon>
        <taxon>Agaricales</taxon>
        <taxon>Marasmiineae</taxon>
        <taxon>Omphalotaceae</taxon>
        <taxon>Gymnopus</taxon>
    </lineage>
</organism>
<accession>A0A6A4H3M7</accession>
<sequence length="179" mass="19779">MKYCSGRTLYSANEQLEKAKKSTDSSQIKSILGYPKTSWAKVERLKGNDLGTLNEARFGYLNRSPDFLRSGRVNVGDYELQLDLREKCGKDAGSDEEGTTRCVSGGGGANQGVGETECICNVEVSRQLYELPRTSNPACSTKEWIGKLSQLDFCRLFNLQASTSPVVETPRFNRLSSES</sequence>
<protein>
    <submittedName>
        <fullName evidence="1">Uncharacterized protein</fullName>
    </submittedName>
</protein>
<dbReference type="EMBL" id="ML769607">
    <property type="protein sequence ID" value="KAE9391984.1"/>
    <property type="molecule type" value="Genomic_DNA"/>
</dbReference>
<reference evidence="1" key="1">
    <citation type="journal article" date="2019" name="Environ. Microbiol.">
        <title>Fungal ecological strategies reflected in gene transcription - a case study of two litter decomposers.</title>
        <authorList>
            <person name="Barbi F."/>
            <person name="Kohler A."/>
            <person name="Barry K."/>
            <person name="Baskaran P."/>
            <person name="Daum C."/>
            <person name="Fauchery L."/>
            <person name="Ihrmark K."/>
            <person name="Kuo A."/>
            <person name="LaButti K."/>
            <person name="Lipzen A."/>
            <person name="Morin E."/>
            <person name="Grigoriev I.V."/>
            <person name="Henrissat B."/>
            <person name="Lindahl B."/>
            <person name="Martin F."/>
        </authorList>
    </citation>
    <scope>NUCLEOTIDE SEQUENCE</scope>
    <source>
        <strain evidence="1">JB14</strain>
    </source>
</reference>
<dbReference type="AlphaFoldDB" id="A0A6A4H3M7"/>
<evidence type="ECO:0000313" key="1">
    <source>
        <dbReference type="EMBL" id="KAE9391984.1"/>
    </source>
</evidence>
<keyword evidence="2" id="KW-1185">Reference proteome</keyword>